<dbReference type="Proteomes" id="UP001381693">
    <property type="component" value="Unassembled WGS sequence"/>
</dbReference>
<proteinExistence type="predicted"/>
<sequence>MQCSYTLIFPNVLTAPEVLWDHKAYPTSDIWSLGVLVYALMAGSSPFKGIDDNDTRQNIQYVRYRYEHLSSSTSQEAIRFLMLIFKRDPSKRPTIEDCREHKWLIENDYMVKKRERATFFGIKLK</sequence>
<dbReference type="EC" id="2.7.11.1" evidence="7"/>
<gene>
    <name evidence="7" type="primary">STK17A_2</name>
    <name evidence="7" type="ORF">SK128_020952</name>
</gene>
<keyword evidence="1" id="KW-0723">Serine/threonine-protein kinase</keyword>
<accession>A0AAN9AC61</accession>
<feature type="domain" description="Protein kinase" evidence="6">
    <location>
        <begin position="1"/>
        <end position="104"/>
    </location>
</feature>
<evidence type="ECO:0000256" key="3">
    <source>
        <dbReference type="ARBA" id="ARBA00022741"/>
    </source>
</evidence>
<evidence type="ECO:0000259" key="6">
    <source>
        <dbReference type="PROSITE" id="PS50011"/>
    </source>
</evidence>
<dbReference type="GO" id="GO:0035556">
    <property type="term" value="P:intracellular signal transduction"/>
    <property type="evidence" value="ECO:0007669"/>
    <property type="project" value="TreeGrafter"/>
</dbReference>
<comment type="caution">
    <text evidence="7">The sequence shown here is derived from an EMBL/GenBank/DDBJ whole genome shotgun (WGS) entry which is preliminary data.</text>
</comment>
<dbReference type="GO" id="GO:0004674">
    <property type="term" value="F:protein serine/threonine kinase activity"/>
    <property type="evidence" value="ECO:0007669"/>
    <property type="project" value="UniProtKB-KW"/>
</dbReference>
<evidence type="ECO:0000313" key="7">
    <source>
        <dbReference type="EMBL" id="KAK7082958.1"/>
    </source>
</evidence>
<evidence type="ECO:0000256" key="2">
    <source>
        <dbReference type="ARBA" id="ARBA00022679"/>
    </source>
</evidence>
<dbReference type="InterPro" id="IPR011009">
    <property type="entry name" value="Kinase-like_dom_sf"/>
</dbReference>
<evidence type="ECO:0000256" key="5">
    <source>
        <dbReference type="ARBA" id="ARBA00022840"/>
    </source>
</evidence>
<dbReference type="AlphaFoldDB" id="A0AAN9AC61"/>
<dbReference type="PANTHER" id="PTHR24342:SF14">
    <property type="entry name" value="DEATH-ASSOCIATED PROTEIN KINASE DAPK-1"/>
    <property type="match status" value="1"/>
</dbReference>
<evidence type="ECO:0000256" key="1">
    <source>
        <dbReference type="ARBA" id="ARBA00022527"/>
    </source>
</evidence>
<dbReference type="InterPro" id="IPR000719">
    <property type="entry name" value="Prot_kinase_dom"/>
</dbReference>
<evidence type="ECO:0000313" key="8">
    <source>
        <dbReference type="Proteomes" id="UP001381693"/>
    </source>
</evidence>
<dbReference type="SUPFAM" id="SSF56112">
    <property type="entry name" value="Protein kinase-like (PK-like)"/>
    <property type="match status" value="1"/>
</dbReference>
<dbReference type="GO" id="GO:0043065">
    <property type="term" value="P:positive regulation of apoptotic process"/>
    <property type="evidence" value="ECO:0007669"/>
    <property type="project" value="TreeGrafter"/>
</dbReference>
<organism evidence="7 8">
    <name type="scientific">Halocaridina rubra</name>
    <name type="common">Hawaiian red shrimp</name>
    <dbReference type="NCBI Taxonomy" id="373956"/>
    <lineage>
        <taxon>Eukaryota</taxon>
        <taxon>Metazoa</taxon>
        <taxon>Ecdysozoa</taxon>
        <taxon>Arthropoda</taxon>
        <taxon>Crustacea</taxon>
        <taxon>Multicrustacea</taxon>
        <taxon>Malacostraca</taxon>
        <taxon>Eumalacostraca</taxon>
        <taxon>Eucarida</taxon>
        <taxon>Decapoda</taxon>
        <taxon>Pleocyemata</taxon>
        <taxon>Caridea</taxon>
        <taxon>Atyoidea</taxon>
        <taxon>Atyidae</taxon>
        <taxon>Halocaridina</taxon>
    </lineage>
</organism>
<dbReference type="Pfam" id="PF00069">
    <property type="entry name" value="Pkinase"/>
    <property type="match status" value="1"/>
</dbReference>
<feature type="non-terminal residue" evidence="7">
    <location>
        <position position="125"/>
    </location>
</feature>
<dbReference type="GO" id="GO:0005634">
    <property type="term" value="C:nucleus"/>
    <property type="evidence" value="ECO:0007669"/>
    <property type="project" value="TreeGrafter"/>
</dbReference>
<keyword evidence="5" id="KW-0067">ATP-binding</keyword>
<dbReference type="PROSITE" id="PS50011">
    <property type="entry name" value="PROTEIN_KINASE_DOM"/>
    <property type="match status" value="1"/>
</dbReference>
<protein>
    <submittedName>
        <fullName evidence="7">Serine/threonine-protein kinase 17A</fullName>
        <ecNumber evidence="7">2.7.11.1</ecNumber>
    </submittedName>
</protein>
<name>A0AAN9AC61_HALRR</name>
<reference evidence="7 8" key="1">
    <citation type="submission" date="2023-11" db="EMBL/GenBank/DDBJ databases">
        <title>Halocaridina rubra genome assembly.</title>
        <authorList>
            <person name="Smith C."/>
        </authorList>
    </citation>
    <scope>NUCLEOTIDE SEQUENCE [LARGE SCALE GENOMIC DNA]</scope>
    <source>
        <strain evidence="7">EP-1</strain>
        <tissue evidence="7">Whole</tissue>
    </source>
</reference>
<dbReference type="GO" id="GO:0005524">
    <property type="term" value="F:ATP binding"/>
    <property type="evidence" value="ECO:0007669"/>
    <property type="project" value="UniProtKB-KW"/>
</dbReference>
<keyword evidence="8" id="KW-1185">Reference proteome</keyword>
<dbReference type="Gene3D" id="1.10.510.10">
    <property type="entry name" value="Transferase(Phosphotransferase) domain 1"/>
    <property type="match status" value="1"/>
</dbReference>
<evidence type="ECO:0000256" key="4">
    <source>
        <dbReference type="ARBA" id="ARBA00022777"/>
    </source>
</evidence>
<dbReference type="EMBL" id="JAXCGZ010003841">
    <property type="protein sequence ID" value="KAK7082958.1"/>
    <property type="molecule type" value="Genomic_DNA"/>
</dbReference>
<keyword evidence="3" id="KW-0547">Nucleotide-binding</keyword>
<keyword evidence="2 7" id="KW-0808">Transferase</keyword>
<keyword evidence="4 7" id="KW-0418">Kinase</keyword>
<dbReference type="PANTHER" id="PTHR24342">
    <property type="entry name" value="SERINE/THREONINE-PROTEIN KINASE 17"/>
    <property type="match status" value="1"/>
</dbReference>